<dbReference type="PANTHER" id="PTHR31297:SF1">
    <property type="entry name" value="GLUCAN 1,3-BETA-GLUCOSIDASE I_II-RELATED"/>
    <property type="match status" value="1"/>
</dbReference>
<dbReference type="InterPro" id="IPR017853">
    <property type="entry name" value="GH"/>
</dbReference>
<organism evidence="13 14">
    <name type="scientific">Glarea lozoyensis (strain ATCC 74030 / MF5533)</name>
    <dbReference type="NCBI Taxonomy" id="1104152"/>
    <lineage>
        <taxon>Eukaryota</taxon>
        <taxon>Fungi</taxon>
        <taxon>Dikarya</taxon>
        <taxon>Ascomycota</taxon>
        <taxon>Pezizomycotina</taxon>
        <taxon>Leotiomycetes</taxon>
        <taxon>Helotiales</taxon>
        <taxon>Helotiaceae</taxon>
        <taxon>Glarea</taxon>
    </lineage>
</organism>
<dbReference type="GO" id="GO:0009986">
    <property type="term" value="C:cell surface"/>
    <property type="evidence" value="ECO:0007669"/>
    <property type="project" value="TreeGrafter"/>
</dbReference>
<feature type="domain" description="Glycoside hydrolase family 5" evidence="12">
    <location>
        <begin position="149"/>
        <end position="404"/>
    </location>
</feature>
<evidence type="ECO:0000256" key="8">
    <source>
        <dbReference type="ARBA" id="ARBA00036824"/>
    </source>
</evidence>
<evidence type="ECO:0000256" key="4">
    <source>
        <dbReference type="ARBA" id="ARBA00022729"/>
    </source>
</evidence>
<evidence type="ECO:0000256" key="2">
    <source>
        <dbReference type="ARBA" id="ARBA00005641"/>
    </source>
</evidence>
<evidence type="ECO:0000256" key="6">
    <source>
        <dbReference type="ARBA" id="ARBA00023295"/>
    </source>
</evidence>
<dbReference type="GO" id="GO:0009251">
    <property type="term" value="P:glucan catabolic process"/>
    <property type="evidence" value="ECO:0007669"/>
    <property type="project" value="TreeGrafter"/>
</dbReference>
<comment type="catalytic activity">
    <reaction evidence="8">
        <text>Successive hydrolysis of beta-D-glucose units from the non-reducing ends of (1-&gt;3)-beta-D-glucans, releasing alpha-glucose.</text>
        <dbReference type="EC" id="3.2.1.58"/>
    </reaction>
</comment>
<evidence type="ECO:0000256" key="9">
    <source>
        <dbReference type="ARBA" id="ARBA00038929"/>
    </source>
</evidence>
<keyword evidence="5 10" id="KW-0378">Hydrolase</keyword>
<keyword evidence="3" id="KW-0964">Secreted</keyword>
<dbReference type="InParanoid" id="H0EP31"/>
<evidence type="ECO:0000256" key="11">
    <source>
        <dbReference type="SAM" id="SignalP"/>
    </source>
</evidence>
<evidence type="ECO:0000256" key="5">
    <source>
        <dbReference type="ARBA" id="ARBA00022801"/>
    </source>
</evidence>
<keyword evidence="6 10" id="KW-0326">Glycosidase</keyword>
<comment type="caution">
    <text evidence="13">The sequence shown here is derived from an EMBL/GenBank/DDBJ whole genome shotgun (WGS) entry which is preliminary data.</text>
</comment>
<feature type="signal peptide" evidence="11">
    <location>
        <begin position="1"/>
        <end position="17"/>
    </location>
</feature>
<dbReference type="EC" id="3.2.1.58" evidence="9"/>
<keyword evidence="4 11" id="KW-0732">Signal</keyword>
<evidence type="ECO:0000313" key="13">
    <source>
        <dbReference type="EMBL" id="EHK99720.1"/>
    </source>
</evidence>
<comment type="similarity">
    <text evidence="2 10">Belongs to the glycosyl hydrolase 5 (cellulase A) family.</text>
</comment>
<evidence type="ECO:0000313" key="14">
    <source>
        <dbReference type="Proteomes" id="UP000005446"/>
    </source>
</evidence>
<dbReference type="PANTHER" id="PTHR31297">
    <property type="entry name" value="GLUCAN ENDO-1,6-BETA-GLUCOSIDASE B"/>
    <property type="match status" value="1"/>
</dbReference>
<keyword evidence="7" id="KW-0961">Cell wall biogenesis/degradation</keyword>
<dbReference type="GO" id="GO:0005576">
    <property type="term" value="C:extracellular region"/>
    <property type="evidence" value="ECO:0007669"/>
    <property type="project" value="UniProtKB-SubCell"/>
</dbReference>
<comment type="subcellular location">
    <subcellularLocation>
        <location evidence="1">Secreted</location>
    </subcellularLocation>
</comment>
<dbReference type="Pfam" id="PF00150">
    <property type="entry name" value="Cellulase"/>
    <property type="match status" value="1"/>
</dbReference>
<evidence type="ECO:0000256" key="1">
    <source>
        <dbReference type="ARBA" id="ARBA00004613"/>
    </source>
</evidence>
<sequence>MRFSPVLPVLLATSALAAPVPEPGLISSILSSITNTVNTILSDLGVTLQTNGASHGPVWNCYKLTFPQIVVSIERFKHSLIWPKNVNFVDWKTYKANGVNLGAWLEQEQNYDIDFWNTGAPEAMDEWTWCKTLGPKCGPLLEQRYATWVTTADIDKLAATGINTLRIPTTYAAWIDWPESEFYHGNQQKYLRTITNYAIEKYGMHVIVGLHSLPGGVNSLDIGEAFGHGDWFFNATKLEWSMKAVDGVLSFFKNSGHLGSFTFAPLNEVSDTHLAGFGSAAGLTTNGTNWVNTYIKACLKKIAKIDKRIPLMLQDSFQGEPFWSPFYDAGTNIVIDTHIYYFAAAGTYSQYVAPAICGQGSAAKGDGKFPVFVGEWSLQTQYNNTLGNRKTLFDTQRYSWAQYVSGGAFWNIRNKNTVAVDGEGTTGDYWDYMSLIDAGVATPVTNASYC</sequence>
<dbReference type="GO" id="GO:0071555">
    <property type="term" value="P:cell wall organization"/>
    <property type="evidence" value="ECO:0007669"/>
    <property type="project" value="UniProtKB-KW"/>
</dbReference>
<evidence type="ECO:0000256" key="3">
    <source>
        <dbReference type="ARBA" id="ARBA00022525"/>
    </source>
</evidence>
<name>H0EP31_GLAL7</name>
<dbReference type="AlphaFoldDB" id="H0EP31"/>
<dbReference type="InterPro" id="IPR050386">
    <property type="entry name" value="Glycosyl_hydrolase_5"/>
</dbReference>
<dbReference type="OrthoDB" id="1887033at2759"/>
<dbReference type="InterPro" id="IPR001547">
    <property type="entry name" value="Glyco_hydro_5"/>
</dbReference>
<keyword evidence="14" id="KW-1185">Reference proteome</keyword>
<gene>
    <name evidence="13" type="ORF">M7I_4399</name>
</gene>
<dbReference type="Gene3D" id="3.20.20.80">
    <property type="entry name" value="Glycosidases"/>
    <property type="match status" value="1"/>
</dbReference>
<dbReference type="SUPFAM" id="SSF51445">
    <property type="entry name" value="(Trans)glycosidases"/>
    <property type="match status" value="1"/>
</dbReference>
<dbReference type="HOGENOM" id="CLU_004624_2_0_1"/>
<feature type="chain" id="PRO_5003532045" description="glucan 1,3-beta-glucosidase" evidence="11">
    <location>
        <begin position="18"/>
        <end position="450"/>
    </location>
</feature>
<reference evidence="13 14" key="1">
    <citation type="journal article" date="2012" name="Eukaryot. Cell">
        <title>Genome sequence of the fungus Glarea lozoyensis: the first genome sequence of a species from the Helotiaceae family.</title>
        <authorList>
            <person name="Youssar L."/>
            <person name="Gruening B.A."/>
            <person name="Erxleben A."/>
            <person name="Guenther S."/>
            <person name="Huettel W."/>
        </authorList>
    </citation>
    <scope>NUCLEOTIDE SEQUENCE [LARGE SCALE GENOMIC DNA]</scope>
    <source>
        <strain evidence="14">ATCC 74030 / MF5533</strain>
    </source>
</reference>
<dbReference type="Proteomes" id="UP000005446">
    <property type="component" value="Unassembled WGS sequence"/>
</dbReference>
<evidence type="ECO:0000256" key="10">
    <source>
        <dbReference type="RuleBase" id="RU361153"/>
    </source>
</evidence>
<dbReference type="GO" id="GO:0004338">
    <property type="term" value="F:glucan exo-1,3-beta-glucosidase activity"/>
    <property type="evidence" value="ECO:0007669"/>
    <property type="project" value="UniProtKB-EC"/>
</dbReference>
<evidence type="ECO:0000256" key="7">
    <source>
        <dbReference type="ARBA" id="ARBA00023316"/>
    </source>
</evidence>
<evidence type="ECO:0000259" key="12">
    <source>
        <dbReference type="Pfam" id="PF00150"/>
    </source>
</evidence>
<dbReference type="EMBL" id="AGUE01000108">
    <property type="protein sequence ID" value="EHK99720.1"/>
    <property type="molecule type" value="Genomic_DNA"/>
</dbReference>
<proteinExistence type="inferred from homology"/>
<protein>
    <recommendedName>
        <fullName evidence="9">glucan 1,3-beta-glucosidase</fullName>
        <ecNumber evidence="9">3.2.1.58</ecNumber>
    </recommendedName>
</protein>
<accession>H0EP31</accession>